<evidence type="ECO:0000256" key="2">
    <source>
        <dbReference type="ARBA" id="ARBA00008639"/>
    </source>
</evidence>
<reference evidence="7" key="1">
    <citation type="journal article" date="2021" name="PeerJ">
        <title>Extensive microbial diversity within the chicken gut microbiome revealed by metagenomics and culture.</title>
        <authorList>
            <person name="Gilroy R."/>
            <person name="Ravi A."/>
            <person name="Getino M."/>
            <person name="Pursley I."/>
            <person name="Horton D.L."/>
            <person name="Alikhan N.F."/>
            <person name="Baker D."/>
            <person name="Gharbi K."/>
            <person name="Hall N."/>
            <person name="Watson M."/>
            <person name="Adriaenssens E.M."/>
            <person name="Foster-Nyarko E."/>
            <person name="Jarju S."/>
            <person name="Secka A."/>
            <person name="Antonio M."/>
            <person name="Oren A."/>
            <person name="Chaudhuri R.R."/>
            <person name="La Ragione R."/>
            <person name="Hildebrand F."/>
            <person name="Pallen M.J."/>
        </authorList>
    </citation>
    <scope>NUCLEOTIDE SEQUENCE</scope>
    <source>
        <strain evidence="7">CHK33-7979</strain>
    </source>
</reference>
<reference evidence="7" key="2">
    <citation type="submission" date="2021-04" db="EMBL/GenBank/DDBJ databases">
        <authorList>
            <person name="Gilroy R."/>
        </authorList>
    </citation>
    <scope>NUCLEOTIDE SEQUENCE</scope>
    <source>
        <strain evidence="7">CHK33-7979</strain>
    </source>
</reference>
<organism evidence="7 8">
    <name type="scientific">Candidatus Intestinimonas merdavium</name>
    <dbReference type="NCBI Taxonomy" id="2838622"/>
    <lineage>
        <taxon>Bacteria</taxon>
        <taxon>Bacillati</taxon>
        <taxon>Bacillota</taxon>
        <taxon>Clostridia</taxon>
        <taxon>Eubacteriales</taxon>
        <taxon>Intestinimonas</taxon>
    </lineage>
</organism>
<dbReference type="PANTHER" id="PTHR43780">
    <property type="entry name" value="1-AMINOCYCLOPROPANE-1-CARBOXYLATE DEAMINASE-RELATED"/>
    <property type="match status" value="1"/>
</dbReference>
<evidence type="ECO:0000259" key="6">
    <source>
        <dbReference type="Pfam" id="PF00291"/>
    </source>
</evidence>
<dbReference type="Proteomes" id="UP000886824">
    <property type="component" value="Unassembled WGS sequence"/>
</dbReference>
<feature type="modified residue" description="N6-(pyridoxal phosphate)lysine" evidence="5">
    <location>
        <position position="53"/>
    </location>
</feature>
<gene>
    <name evidence="7" type="ORF">H9826_07825</name>
</gene>
<dbReference type="EMBL" id="DXCX01000082">
    <property type="protein sequence ID" value="HIY73865.1"/>
    <property type="molecule type" value="Genomic_DNA"/>
</dbReference>
<evidence type="ECO:0000256" key="3">
    <source>
        <dbReference type="ARBA" id="ARBA00022898"/>
    </source>
</evidence>
<feature type="active site" description="Nucleophile" evidence="4">
    <location>
        <position position="80"/>
    </location>
</feature>
<dbReference type="Pfam" id="PF00291">
    <property type="entry name" value="PALP"/>
    <property type="match status" value="1"/>
</dbReference>
<dbReference type="Gene3D" id="3.40.50.1100">
    <property type="match status" value="2"/>
</dbReference>
<sequence length="340" mass="36431">MDIKEIVARHERLRLTPLPTPLEFAPNLTALLGGPNIYIKRDDLTALAFGGNKTRKLEFLLPQAVAEGADTVITLGGLQSNWVRQTVAAARKLGMEAVVVLEGEAPQELQGNLLLDHLMGAQLRYVPDVPQDLEDQEIQGSFPITGKIAEEYRAQGRHPVLLPLGGATPLGNLGYINAVDELGSQLKAMDLQADYLIAATGTGGSQAGIECGLRLAGMETKMLGISVSRHTRPKEEEIAELCNATMEFLGCGGERFEAGQISVNYDYIGAGYGAVTEQALEAVSMAARTEGLILCHTYAGKAFAGMVDLIRKGVLTKEDTVVFFHTGGGVANFAHPELFQ</sequence>
<dbReference type="GO" id="GO:0019148">
    <property type="term" value="F:D-cysteine desulfhydrase activity"/>
    <property type="evidence" value="ECO:0007669"/>
    <property type="project" value="TreeGrafter"/>
</dbReference>
<accession>A0A9D1Z578</accession>
<feature type="domain" description="Tryptophan synthase beta chain-like PALP" evidence="6">
    <location>
        <begin position="17"/>
        <end position="327"/>
    </location>
</feature>
<comment type="similarity">
    <text evidence="2">Belongs to the ACC deaminase/D-cysteine desulfhydrase family.</text>
</comment>
<name>A0A9D1Z578_9FIRM</name>
<comment type="cofactor">
    <cofactor evidence="1">
        <name>pyridoxal 5'-phosphate</name>
        <dbReference type="ChEBI" id="CHEBI:597326"/>
    </cofactor>
</comment>
<protein>
    <submittedName>
        <fullName evidence="7">D-cysteine desulfhydrase family protein</fullName>
    </submittedName>
</protein>
<dbReference type="PANTHER" id="PTHR43780:SF2">
    <property type="entry name" value="1-AMINOCYCLOPROPANE-1-CARBOXYLATE DEAMINASE-RELATED"/>
    <property type="match status" value="1"/>
</dbReference>
<dbReference type="InterPro" id="IPR027278">
    <property type="entry name" value="ACCD_DCysDesulf"/>
</dbReference>
<evidence type="ECO:0000256" key="4">
    <source>
        <dbReference type="PIRSR" id="PIRSR006278-1"/>
    </source>
</evidence>
<dbReference type="InterPro" id="IPR036052">
    <property type="entry name" value="TrpB-like_PALP_sf"/>
</dbReference>
<evidence type="ECO:0000256" key="5">
    <source>
        <dbReference type="PIRSR" id="PIRSR006278-2"/>
    </source>
</evidence>
<comment type="caution">
    <text evidence="7">The sequence shown here is derived from an EMBL/GenBank/DDBJ whole genome shotgun (WGS) entry which is preliminary data.</text>
</comment>
<dbReference type="GO" id="GO:1901605">
    <property type="term" value="P:alpha-amino acid metabolic process"/>
    <property type="evidence" value="ECO:0007669"/>
    <property type="project" value="UniProtKB-ARBA"/>
</dbReference>
<dbReference type="AlphaFoldDB" id="A0A9D1Z578"/>
<evidence type="ECO:0000256" key="1">
    <source>
        <dbReference type="ARBA" id="ARBA00001933"/>
    </source>
</evidence>
<evidence type="ECO:0000313" key="8">
    <source>
        <dbReference type="Proteomes" id="UP000886824"/>
    </source>
</evidence>
<proteinExistence type="inferred from homology"/>
<dbReference type="SUPFAM" id="SSF53686">
    <property type="entry name" value="Tryptophan synthase beta subunit-like PLP-dependent enzymes"/>
    <property type="match status" value="1"/>
</dbReference>
<evidence type="ECO:0000313" key="7">
    <source>
        <dbReference type="EMBL" id="HIY73865.1"/>
    </source>
</evidence>
<dbReference type="PIRSF" id="PIRSF006278">
    <property type="entry name" value="ACCD_DCysDesulf"/>
    <property type="match status" value="1"/>
</dbReference>
<keyword evidence="3 5" id="KW-0663">Pyridoxal phosphate</keyword>
<dbReference type="InterPro" id="IPR001926">
    <property type="entry name" value="TrpB-like_PALP"/>
</dbReference>